<dbReference type="InterPro" id="IPR015424">
    <property type="entry name" value="PyrdxlP-dep_Trfase"/>
</dbReference>
<evidence type="ECO:0000313" key="5">
    <source>
        <dbReference type="Proteomes" id="UP000029585"/>
    </source>
</evidence>
<dbReference type="PANTHER" id="PTHR11601">
    <property type="entry name" value="CYSTEINE DESULFURYLASE FAMILY MEMBER"/>
    <property type="match status" value="1"/>
</dbReference>
<organism evidence="4 5">
    <name type="scientific">Flavonifractor plautii 1_3_50AFAA</name>
    <dbReference type="NCBI Taxonomy" id="742738"/>
    <lineage>
        <taxon>Bacteria</taxon>
        <taxon>Bacillati</taxon>
        <taxon>Bacillota</taxon>
        <taxon>Clostridia</taxon>
        <taxon>Eubacteriales</taxon>
        <taxon>Oscillospiraceae</taxon>
        <taxon>Flavonifractor</taxon>
    </lineage>
</organism>
<dbReference type="InterPro" id="IPR015422">
    <property type="entry name" value="PyrdxlP-dep_Trfase_small"/>
</dbReference>
<name>A0A096BAT6_FLAPL</name>
<dbReference type="Proteomes" id="UP000029585">
    <property type="component" value="Unassembled WGS sequence"/>
</dbReference>
<evidence type="ECO:0000256" key="1">
    <source>
        <dbReference type="ARBA" id="ARBA00001933"/>
    </source>
</evidence>
<dbReference type="PANTHER" id="PTHR11601:SF50">
    <property type="entry name" value="CYSTEINE DESULFURASE ISCS 2-RELATED"/>
    <property type="match status" value="1"/>
</dbReference>
<proteinExistence type="predicted"/>
<dbReference type="AlphaFoldDB" id="A0A096BAT6"/>
<dbReference type="HOGENOM" id="CLU_003433_0_2_9"/>
<dbReference type="GO" id="GO:0003824">
    <property type="term" value="F:catalytic activity"/>
    <property type="evidence" value="ECO:0007669"/>
    <property type="project" value="UniProtKB-ARBA"/>
</dbReference>
<dbReference type="Gene3D" id="3.90.1150.10">
    <property type="entry name" value="Aspartate Aminotransferase, domain 1"/>
    <property type="match status" value="1"/>
</dbReference>
<dbReference type="InterPro" id="IPR016454">
    <property type="entry name" value="Cysteine_dSase"/>
</dbReference>
<dbReference type="EMBL" id="ADLO01000046">
    <property type="protein sequence ID" value="KGF56190.1"/>
    <property type="molecule type" value="Genomic_DNA"/>
</dbReference>
<dbReference type="Gene3D" id="3.40.640.10">
    <property type="entry name" value="Type I PLP-dependent aspartate aminotransferase-like (Major domain)"/>
    <property type="match status" value="1"/>
</dbReference>
<protein>
    <recommendedName>
        <fullName evidence="3">Aminotransferase class V domain-containing protein</fullName>
    </recommendedName>
</protein>
<keyword evidence="2" id="KW-0663">Pyridoxal phosphate</keyword>
<comment type="cofactor">
    <cofactor evidence="1">
        <name>pyridoxal 5'-phosphate</name>
        <dbReference type="ChEBI" id="CHEBI:597326"/>
    </cofactor>
</comment>
<gene>
    <name evidence="4" type="ORF">HMPREF9460_01237</name>
</gene>
<comment type="caution">
    <text evidence="4">The sequence shown here is derived from an EMBL/GenBank/DDBJ whole genome shotgun (WGS) entry which is preliminary data.</text>
</comment>
<dbReference type="SUPFAM" id="SSF53383">
    <property type="entry name" value="PLP-dependent transferases"/>
    <property type="match status" value="1"/>
</dbReference>
<evidence type="ECO:0000313" key="4">
    <source>
        <dbReference type="EMBL" id="KGF56190.1"/>
    </source>
</evidence>
<feature type="domain" description="Aminotransferase class V" evidence="3">
    <location>
        <begin position="2"/>
        <end position="360"/>
    </location>
</feature>
<dbReference type="Pfam" id="PF00266">
    <property type="entry name" value="Aminotran_5"/>
    <property type="match status" value="1"/>
</dbReference>
<accession>A0A096BAT6</accession>
<dbReference type="PIRSF" id="PIRSF005572">
    <property type="entry name" value="NifS"/>
    <property type="match status" value="1"/>
</dbReference>
<dbReference type="PATRIC" id="fig|742738.3.peg.1283"/>
<evidence type="ECO:0000256" key="2">
    <source>
        <dbReference type="ARBA" id="ARBA00022898"/>
    </source>
</evidence>
<dbReference type="eggNOG" id="COG1104">
    <property type="taxonomic scope" value="Bacteria"/>
</dbReference>
<dbReference type="RefSeq" id="WP_009256718.1">
    <property type="nucleotide sequence ID" value="NZ_KN174162.1"/>
</dbReference>
<sequence>MIYLDYSANTPVDPAVLEAFCKAEQTYIGNPNSTHCAGRTACEEMARVTDHIAGLLGVEPAGIIYTSGASESNNLAIKGIAQASRSTGRHMISTVLEHASVGGTLTALQQQGWEVDLLDIQRDGTIDLEQLGDLLRKDTILVSVCAVDSELGTVQPIRQITEILKDFPNCRLHVDATQAIGKTELVMDGVDTMSIAPHKFYGLNGSGLLLKKSSVIIEPQIHGGSSTTLYRSGTPALALAVSIEKALQLTLTQQEERIRCVRQLNEYLKTALLHYPSVRINSPEGAVPHILNLSVQGLKGTVFQRVLSERGVCVSVKSACSAEGTPSKAVFAVSGDRKNALSSWRVSLSHLTTREELDEFLQVFDQCYKELVP</sequence>
<keyword evidence="5" id="KW-1185">Reference proteome</keyword>
<reference evidence="4 5" key="1">
    <citation type="submission" date="2011-08" db="EMBL/GenBank/DDBJ databases">
        <title>The Genome Sequence of Clostridium orbiscindens 1_3_50AFAA.</title>
        <authorList>
            <consortium name="The Broad Institute Genome Sequencing Platform"/>
            <person name="Earl A."/>
            <person name="Ward D."/>
            <person name="Feldgarden M."/>
            <person name="Gevers D."/>
            <person name="Daigneault M."/>
            <person name="Strauss J."/>
            <person name="Allen-Vercoe E."/>
            <person name="Young S.K."/>
            <person name="Zeng Q."/>
            <person name="Gargeya S."/>
            <person name="Fitzgerald M."/>
            <person name="Haas B."/>
            <person name="Abouelleil A."/>
            <person name="Alvarado L."/>
            <person name="Arachchi H.M."/>
            <person name="Berlin A."/>
            <person name="Brown A."/>
            <person name="Chapman S.B."/>
            <person name="Chen Z."/>
            <person name="Dunbar C."/>
            <person name="Freedman E."/>
            <person name="Gearin G."/>
            <person name="Gellesch M."/>
            <person name="Goldberg J."/>
            <person name="Griggs A."/>
            <person name="Gujja S."/>
            <person name="Heiman D."/>
            <person name="Howarth C."/>
            <person name="Larson L."/>
            <person name="Lui A."/>
            <person name="MacDonald P.J.P."/>
            <person name="Montmayeur A."/>
            <person name="Murphy C."/>
            <person name="Neiman D."/>
            <person name="Pearson M."/>
            <person name="Priest M."/>
            <person name="Roberts A."/>
            <person name="Saif S."/>
            <person name="Shea T."/>
            <person name="Shenoy N."/>
            <person name="Sisk P."/>
            <person name="Stolte C."/>
            <person name="Sykes S."/>
            <person name="Wortman J."/>
            <person name="Nusbaum C."/>
            <person name="Birren B."/>
        </authorList>
    </citation>
    <scope>NUCLEOTIDE SEQUENCE [LARGE SCALE GENOMIC DNA]</scope>
    <source>
        <strain evidence="4 5">1_3_50AFAA</strain>
    </source>
</reference>
<dbReference type="InterPro" id="IPR015421">
    <property type="entry name" value="PyrdxlP-dep_Trfase_major"/>
</dbReference>
<dbReference type="InterPro" id="IPR000192">
    <property type="entry name" value="Aminotrans_V_dom"/>
</dbReference>
<evidence type="ECO:0000259" key="3">
    <source>
        <dbReference type="Pfam" id="PF00266"/>
    </source>
</evidence>